<feature type="region of interest" description="Disordered" evidence="1">
    <location>
        <begin position="1"/>
        <end position="29"/>
    </location>
</feature>
<evidence type="ECO:0000313" key="2">
    <source>
        <dbReference type="EMBL" id="GAV27449.1"/>
    </source>
</evidence>
<dbReference type="AlphaFoldDB" id="A0A1Q2YD36"/>
<keyword evidence="3" id="KW-1185">Reference proteome</keyword>
<name>A0A1Q2YD36_9ASCO</name>
<feature type="compositionally biased region" description="Polar residues" evidence="1">
    <location>
        <begin position="18"/>
        <end position="29"/>
    </location>
</feature>
<evidence type="ECO:0000256" key="1">
    <source>
        <dbReference type="SAM" id="MobiDB-lite"/>
    </source>
</evidence>
<proteinExistence type="predicted"/>
<dbReference type="OrthoDB" id="3993984at2759"/>
<feature type="compositionally biased region" description="Polar residues" evidence="1">
    <location>
        <begin position="1"/>
        <end position="11"/>
    </location>
</feature>
<sequence>MGNSASKTTRTLGKGAKLNQQPFNLSQGTINNLKKQVTVDHLKSKSNAESSKEFGKKAANKHQIFTQRPPDELEQMGDAEPAADGTHYEGNRLFEKAVSAGLVKVQDSAHKQSYNPNHESLRVLKNRVNVEKQYEGLFIPKDADKPNVPERFLNEEQKKNSLDREAMLKKTKKTGINSFGLFDSGYLSDLIVDYRVWGEAKYIEKAKEIDANDDNIVKLKKFIDDGIINLPAHKVTVRDFVDPASKQMKQKLVTVKDDWVQTIKEDMEKEKNSKVDSKSTSKTDLEVFEQFKMLENLVSKSQISTKKAEGPLEESELVMNRRKKQLVKEVKKML</sequence>
<reference evidence="2 3" key="1">
    <citation type="submission" date="2016-08" db="EMBL/GenBank/DDBJ databases">
        <title>Whole genome shotgun sequence of Pichia membranifaciens KS47-1.</title>
        <authorList>
            <person name="Konishi M."/>
            <person name="Ishida M."/>
            <person name="Arakawa T."/>
            <person name="Kato Y."/>
            <person name="Horiuchi J."/>
        </authorList>
    </citation>
    <scope>NUCLEOTIDE SEQUENCE [LARGE SCALE GENOMIC DNA]</scope>
    <source>
        <strain evidence="2 3">KS47-1</strain>
    </source>
</reference>
<evidence type="ECO:0000313" key="3">
    <source>
        <dbReference type="Proteomes" id="UP000186136"/>
    </source>
</evidence>
<accession>A0A1Q2YD36</accession>
<feature type="region of interest" description="Disordered" evidence="1">
    <location>
        <begin position="41"/>
        <end position="86"/>
    </location>
</feature>
<dbReference type="Proteomes" id="UP000186136">
    <property type="component" value="Unassembled WGS sequence"/>
</dbReference>
<dbReference type="EMBL" id="BDGI01000034">
    <property type="protein sequence ID" value="GAV27449.1"/>
    <property type="molecule type" value="Genomic_DNA"/>
</dbReference>
<gene>
    <name evidence="2" type="ORF">PMKS-000917</name>
</gene>
<organism evidence="2 3">
    <name type="scientific">Pichia membranifaciens</name>
    <dbReference type="NCBI Taxonomy" id="4926"/>
    <lineage>
        <taxon>Eukaryota</taxon>
        <taxon>Fungi</taxon>
        <taxon>Dikarya</taxon>
        <taxon>Ascomycota</taxon>
        <taxon>Saccharomycotina</taxon>
        <taxon>Pichiomycetes</taxon>
        <taxon>Pichiales</taxon>
        <taxon>Pichiaceae</taxon>
        <taxon>Pichia</taxon>
    </lineage>
</organism>
<protein>
    <submittedName>
        <fullName evidence="2">Uncharacterized protein</fullName>
    </submittedName>
</protein>
<comment type="caution">
    <text evidence="2">The sequence shown here is derived from an EMBL/GenBank/DDBJ whole genome shotgun (WGS) entry which is preliminary data.</text>
</comment>